<dbReference type="STRING" id="683125.SAMN05660206_101362"/>
<evidence type="ECO:0000259" key="2">
    <source>
        <dbReference type="Pfam" id="PF10091"/>
    </source>
</evidence>
<evidence type="ECO:0008006" key="6">
    <source>
        <dbReference type="Google" id="ProtNLM"/>
    </source>
</evidence>
<dbReference type="Pfam" id="PF13205">
    <property type="entry name" value="Big_5"/>
    <property type="match status" value="1"/>
</dbReference>
<dbReference type="EMBL" id="FOZZ01000001">
    <property type="protein sequence ID" value="SFS37128.1"/>
    <property type="molecule type" value="Genomic_DNA"/>
</dbReference>
<proteinExistence type="predicted"/>
<gene>
    <name evidence="4" type="ORF">SAMN05660206_101362</name>
</gene>
<accession>A0A1I6PAK7</accession>
<sequence>MHRIGKRSTDVVQYDALSNTIIMQKFLAFAFITLYLCAGCSKEKSNPSPTNNPTFKISQILINEEQLTAQHKDVNLNARIQITFESSITEQGLQTHLELLDADRVKIPVQTQVASDKKTVTLLPSASLKPLSSYTLIIRNTLLSTDNRKLDKEYSYMLTTTIDLSDKHERISSEALLTKIQQQTFKYFWDHAHPAYGMIRERNTSNETVTIGGTGFGIMAIIVGAERGFISRTDGLNRIKKIVSFLKIADTYHGAFSHWYNGNTAKTLPFSEKDNGADLVETSLLFQGLLTAREYFDDAELQKDITTLYETIEWDFFRNGQSTLYWHWSPNYAWELNLPITGWNESLITYVLAAGSKDNSIAAAVYEQGWAKSGAMRNGKSYYGISLPLGPENGGPLFLSQYSFLGLNPFGLQDQYASYEEQVKNHSLINRAYCIANPKNFAGYSENCWGLTASDDINGYMAHSPTNDNGVISPTAALSSMPYTPKESMQALEFFYYKLGDKIWGEYGFKDAFSLSEPWFADSYLAIDQGPIIIGIENHRTGLLWKYFMQAPEIKKALQTLKFTSPNI</sequence>
<dbReference type="InterPro" id="IPR019282">
    <property type="entry name" value="Glycoamylase-like_cons_dom"/>
</dbReference>
<evidence type="ECO:0000313" key="4">
    <source>
        <dbReference type="EMBL" id="SFS37128.1"/>
    </source>
</evidence>
<evidence type="ECO:0000313" key="5">
    <source>
        <dbReference type="Proteomes" id="UP000198785"/>
    </source>
</evidence>
<dbReference type="Pfam" id="PF10091">
    <property type="entry name" value="Glycoamylase"/>
    <property type="match status" value="1"/>
</dbReference>
<keyword evidence="1" id="KW-0732">Signal</keyword>
<protein>
    <recommendedName>
        <fullName evidence="6">Glycoamylase-like domain-containing protein</fullName>
    </recommendedName>
</protein>
<feature type="domain" description="Glycoamylase-like" evidence="2">
    <location>
        <begin position="339"/>
        <end position="551"/>
    </location>
</feature>
<keyword evidence="5" id="KW-1185">Reference proteome</keyword>
<dbReference type="AlphaFoldDB" id="A0A1I6PAK7"/>
<organism evidence="4 5">
    <name type="scientific">Sphingobacterium wenxiniae</name>
    <dbReference type="NCBI Taxonomy" id="683125"/>
    <lineage>
        <taxon>Bacteria</taxon>
        <taxon>Pseudomonadati</taxon>
        <taxon>Bacteroidota</taxon>
        <taxon>Sphingobacteriia</taxon>
        <taxon>Sphingobacteriales</taxon>
        <taxon>Sphingobacteriaceae</taxon>
        <taxon>Sphingobacterium</taxon>
    </lineage>
</organism>
<dbReference type="InterPro" id="IPR032812">
    <property type="entry name" value="SbsA_Ig"/>
</dbReference>
<evidence type="ECO:0000259" key="3">
    <source>
        <dbReference type="Pfam" id="PF13205"/>
    </source>
</evidence>
<dbReference type="Gene3D" id="1.50.10.140">
    <property type="match status" value="1"/>
</dbReference>
<name>A0A1I6PAK7_9SPHI</name>
<feature type="domain" description="SbsA Ig-like" evidence="3">
    <location>
        <begin position="69"/>
        <end position="157"/>
    </location>
</feature>
<evidence type="ECO:0000256" key="1">
    <source>
        <dbReference type="ARBA" id="ARBA00022729"/>
    </source>
</evidence>
<dbReference type="Proteomes" id="UP000198785">
    <property type="component" value="Unassembled WGS sequence"/>
</dbReference>
<reference evidence="4 5" key="1">
    <citation type="submission" date="2016-10" db="EMBL/GenBank/DDBJ databases">
        <authorList>
            <person name="de Groot N.N."/>
        </authorList>
    </citation>
    <scope>NUCLEOTIDE SEQUENCE [LARGE SCALE GENOMIC DNA]</scope>
    <source>
        <strain evidence="4 5">DSM 22789</strain>
    </source>
</reference>